<name>A0A2T0FJ74_9ASCO</name>
<evidence type="ECO:0000313" key="3">
    <source>
        <dbReference type="Proteomes" id="UP000238350"/>
    </source>
</evidence>
<dbReference type="Pfam" id="PF00650">
    <property type="entry name" value="CRAL_TRIO"/>
    <property type="match status" value="1"/>
</dbReference>
<dbReference type="AlphaFoldDB" id="A0A2T0FJ74"/>
<feature type="domain" description="CRAL-TRIO" evidence="1">
    <location>
        <begin position="155"/>
        <end position="314"/>
    </location>
</feature>
<reference evidence="2 3" key="1">
    <citation type="submission" date="2017-04" db="EMBL/GenBank/DDBJ databases">
        <title>Genome sequencing of [Candida] sorbophila.</title>
        <authorList>
            <person name="Ahn J.O."/>
        </authorList>
    </citation>
    <scope>NUCLEOTIDE SEQUENCE [LARGE SCALE GENOMIC DNA]</scope>
    <source>
        <strain evidence="2 3">DS02</strain>
    </source>
</reference>
<proteinExistence type="predicted"/>
<sequence>MAPLTTAPTGHLGNLSPEQTYKLKEMYLAFLINLGYTSEGAVKVGGKAPPAEKKGGHFGFGGHKVTAQESLKEATSAIKTCLAKVKREKIKERLPLFAKTEHFDQVLLRFLRARKWDVVRAAEMYGKTLQWRLNEYDVDEILRKGERYYIDEEPDEGFINQYKQGKAIVRGKDKFGRPIVNITVHKHDPRAQSEQAMERYTLHCIEASHLCLNENQETAAVIFDLYQFGLHNMDYHVVKFILHCFEAHYPESLGFVYIHRAPWVFSTVWQVIKGWIDPVVAAKISFTKGEKDLLQTISSEQLPKSLGGTLAHDYEWIPPSEGDDAPMADTVTRDRLLAERTKKIEKFFDVTLKWIAADGPEADKFYKERMALSDELYKDYFKIDPYVRARSIYDRNGTLAQFHEEYAPGGVAQPILK</sequence>
<evidence type="ECO:0000259" key="1">
    <source>
        <dbReference type="PROSITE" id="PS50191"/>
    </source>
</evidence>
<organism evidence="2 3">
    <name type="scientific">Wickerhamiella sorbophila</name>
    <dbReference type="NCBI Taxonomy" id="45607"/>
    <lineage>
        <taxon>Eukaryota</taxon>
        <taxon>Fungi</taxon>
        <taxon>Dikarya</taxon>
        <taxon>Ascomycota</taxon>
        <taxon>Saccharomycotina</taxon>
        <taxon>Dipodascomycetes</taxon>
        <taxon>Dipodascales</taxon>
        <taxon>Trichomonascaceae</taxon>
        <taxon>Wickerhamiella</taxon>
    </lineage>
</organism>
<dbReference type="STRING" id="45607.A0A2T0FJ74"/>
<gene>
    <name evidence="2" type="ORF">B9G98_02672</name>
</gene>
<dbReference type="InterPro" id="IPR052432">
    <property type="entry name" value="PITP/CRAL-TRIO"/>
</dbReference>
<dbReference type="CDD" id="cd00170">
    <property type="entry name" value="SEC14"/>
    <property type="match status" value="1"/>
</dbReference>
<accession>A0A2T0FJ74</accession>
<dbReference type="PROSITE" id="PS50191">
    <property type="entry name" value="CRAL_TRIO"/>
    <property type="match status" value="1"/>
</dbReference>
<dbReference type="InterPro" id="IPR036865">
    <property type="entry name" value="CRAL-TRIO_dom_sf"/>
</dbReference>
<keyword evidence="3" id="KW-1185">Reference proteome</keyword>
<dbReference type="InterPro" id="IPR036273">
    <property type="entry name" value="CRAL/TRIO_N_dom_sf"/>
</dbReference>
<dbReference type="GeneID" id="36516420"/>
<protein>
    <submittedName>
        <fullName evidence="2">Phosphatidylinositol transfer protein CSR1</fullName>
    </submittedName>
</protein>
<dbReference type="InterPro" id="IPR001251">
    <property type="entry name" value="CRAL-TRIO_dom"/>
</dbReference>
<dbReference type="EMBL" id="NDIQ01000021">
    <property type="protein sequence ID" value="PRT55052.1"/>
    <property type="molecule type" value="Genomic_DNA"/>
</dbReference>
<dbReference type="SUPFAM" id="SSF46938">
    <property type="entry name" value="CRAL/TRIO N-terminal domain"/>
    <property type="match status" value="1"/>
</dbReference>
<comment type="caution">
    <text evidence="2">The sequence shown here is derived from an EMBL/GenBank/DDBJ whole genome shotgun (WGS) entry which is preliminary data.</text>
</comment>
<dbReference type="InterPro" id="IPR011074">
    <property type="entry name" value="CRAL/TRIO_N_dom"/>
</dbReference>
<dbReference type="Gene3D" id="3.40.525.10">
    <property type="entry name" value="CRAL-TRIO lipid binding domain"/>
    <property type="match status" value="1"/>
</dbReference>
<dbReference type="SMART" id="SM00516">
    <property type="entry name" value="SEC14"/>
    <property type="match status" value="1"/>
</dbReference>
<dbReference type="PANTHER" id="PTHR46590">
    <property type="entry name" value="PHOSPHATIDYLINOSITOL TRANSFER PROTEIN CSR1-RELATED"/>
    <property type="match status" value="1"/>
</dbReference>
<evidence type="ECO:0000313" key="2">
    <source>
        <dbReference type="EMBL" id="PRT55052.1"/>
    </source>
</evidence>
<dbReference type="OrthoDB" id="43460at2759"/>
<dbReference type="Proteomes" id="UP000238350">
    <property type="component" value="Unassembled WGS sequence"/>
</dbReference>
<dbReference type="SMART" id="SM01100">
    <property type="entry name" value="CRAL_TRIO_N"/>
    <property type="match status" value="1"/>
</dbReference>
<dbReference type="SUPFAM" id="SSF52087">
    <property type="entry name" value="CRAL/TRIO domain"/>
    <property type="match status" value="1"/>
</dbReference>
<dbReference type="RefSeq" id="XP_024664997.1">
    <property type="nucleotide sequence ID" value="XM_024809229.1"/>
</dbReference>
<dbReference type="Pfam" id="PF03765">
    <property type="entry name" value="CRAL_TRIO_N"/>
    <property type="match status" value="1"/>
</dbReference>
<dbReference type="PANTHER" id="PTHR46590:SF1">
    <property type="entry name" value="PHOSPHATIDYLINOSITOL TRANSFER PROTEIN CSR1"/>
    <property type="match status" value="1"/>
</dbReference>